<dbReference type="InterPro" id="IPR007868">
    <property type="entry name" value="Hom_end_hint"/>
</dbReference>
<dbReference type="Pfam" id="PF00404">
    <property type="entry name" value="Dockerin_1"/>
    <property type="match status" value="1"/>
</dbReference>
<dbReference type="InterPro" id="IPR006141">
    <property type="entry name" value="Intein_N"/>
</dbReference>
<feature type="domain" description="Dockerin" evidence="1">
    <location>
        <begin position="299"/>
        <end position="359"/>
    </location>
</feature>
<dbReference type="SMART" id="SM00306">
    <property type="entry name" value="HintN"/>
    <property type="match status" value="1"/>
</dbReference>
<dbReference type="Proteomes" id="UP000230177">
    <property type="component" value="Unassembled WGS sequence"/>
</dbReference>
<dbReference type="AlphaFoldDB" id="A0A2M7UAC9"/>
<dbReference type="SUPFAM" id="SSF51294">
    <property type="entry name" value="Hedgehog/intein (Hint) domain"/>
    <property type="match status" value="1"/>
</dbReference>
<proteinExistence type="predicted"/>
<dbReference type="CDD" id="cd14256">
    <property type="entry name" value="Dockerin_I"/>
    <property type="match status" value="1"/>
</dbReference>
<accession>A0A2M7UAC9</accession>
<dbReference type="SUPFAM" id="SSF63446">
    <property type="entry name" value="Type I dockerin domain"/>
    <property type="match status" value="1"/>
</dbReference>
<dbReference type="PROSITE" id="PS51766">
    <property type="entry name" value="DOCKERIN"/>
    <property type="match status" value="1"/>
</dbReference>
<dbReference type="InterPro" id="IPR016134">
    <property type="entry name" value="Dockerin_dom"/>
</dbReference>
<dbReference type="CDD" id="cd00081">
    <property type="entry name" value="Hint"/>
    <property type="match status" value="1"/>
</dbReference>
<dbReference type="PROSITE" id="PS50817">
    <property type="entry name" value="INTEIN_N_TER"/>
    <property type="match status" value="1"/>
</dbReference>
<dbReference type="InterPro" id="IPR003587">
    <property type="entry name" value="Hint_dom_N"/>
</dbReference>
<gene>
    <name evidence="2" type="ORF">COY13_01705</name>
</gene>
<evidence type="ECO:0000313" key="2">
    <source>
        <dbReference type="EMBL" id="PIZ68177.1"/>
    </source>
</evidence>
<comment type="caution">
    <text evidence="2">The sequence shown here is derived from an EMBL/GenBank/DDBJ whole genome shotgun (WGS) entry which is preliminary data.</text>
</comment>
<dbReference type="Gene3D" id="1.10.1330.10">
    <property type="entry name" value="Dockerin domain"/>
    <property type="match status" value="1"/>
</dbReference>
<dbReference type="Gene3D" id="2.170.16.10">
    <property type="entry name" value="Hedgehog/Intein (Hint) domain"/>
    <property type="match status" value="1"/>
</dbReference>
<dbReference type="InterPro" id="IPR002105">
    <property type="entry name" value="Dockerin_1_rpt"/>
</dbReference>
<evidence type="ECO:0000313" key="3">
    <source>
        <dbReference type="Proteomes" id="UP000230177"/>
    </source>
</evidence>
<reference evidence="3" key="1">
    <citation type="submission" date="2017-09" db="EMBL/GenBank/DDBJ databases">
        <title>Depth-based differentiation of microbial function through sediment-hosted aquifers and enrichment of novel symbionts in the deep terrestrial subsurface.</title>
        <authorList>
            <person name="Probst A.J."/>
            <person name="Ladd B."/>
            <person name="Jarett J.K."/>
            <person name="Geller-Mcgrath D.E."/>
            <person name="Sieber C.M.K."/>
            <person name="Emerson J.B."/>
            <person name="Anantharaman K."/>
            <person name="Thomas B.C."/>
            <person name="Malmstrom R."/>
            <person name="Stieglmeier M."/>
            <person name="Klingl A."/>
            <person name="Woyke T."/>
            <person name="Ryan C.M."/>
            <person name="Banfield J.F."/>
        </authorList>
    </citation>
    <scope>NUCLEOTIDE SEQUENCE [LARGE SCALE GENOMIC DNA]</scope>
</reference>
<name>A0A2M7UAC9_9BACT</name>
<protein>
    <recommendedName>
        <fullName evidence="1">Dockerin domain-containing protein</fullName>
    </recommendedName>
</protein>
<dbReference type="EMBL" id="PFOE01000050">
    <property type="protein sequence ID" value="PIZ68177.1"/>
    <property type="molecule type" value="Genomic_DNA"/>
</dbReference>
<dbReference type="GO" id="GO:0016539">
    <property type="term" value="P:intein-mediated protein splicing"/>
    <property type="evidence" value="ECO:0007669"/>
    <property type="project" value="InterPro"/>
</dbReference>
<sequence length="359" mass="38928">MKTNLTALFLVVGIVLSLFFAAEIFAWTTANGDHGWTCFPAGTKIFMADKTEKNIEDVAIGDIIMGYDGTRMMPAVVEELEAPIRDHLYRLTFVDGTTLRLTNEHPLFTKEGWKSINPKKTAEENPQLVVGELKIGDFVFTNRGTYTKIISMHYIPGNVQTYNLKKVSRYRNFFADSYLAHNKKTTYDVDGNRDGIIGDQCPAKGCGSGGGGKEECGPATCASFQRGCGLKTQAYANGCGGVISCPATAPCATPTPVKCARIALKCSTRCGLSRTCVDDKCGGQSCCPATAACPTPLPCLRSKGDANCDGVVNIADYDIFRSMVGGLGDNSSQKYSADFNADGKVNMIDYEIWRNTFYK</sequence>
<dbReference type="Pfam" id="PF05203">
    <property type="entry name" value="Hom_end_hint"/>
    <property type="match status" value="1"/>
</dbReference>
<organism evidence="2 3">
    <name type="scientific">Candidatus Roizmanbacteria bacterium CG_4_10_14_0_2_um_filter_36_35</name>
    <dbReference type="NCBI Taxonomy" id="1974822"/>
    <lineage>
        <taxon>Bacteria</taxon>
        <taxon>Candidatus Roizmaniibacteriota</taxon>
    </lineage>
</organism>
<dbReference type="GO" id="GO:0000272">
    <property type="term" value="P:polysaccharide catabolic process"/>
    <property type="evidence" value="ECO:0007669"/>
    <property type="project" value="InterPro"/>
</dbReference>
<evidence type="ECO:0000259" key="1">
    <source>
        <dbReference type="PROSITE" id="PS51766"/>
    </source>
</evidence>
<dbReference type="InterPro" id="IPR036439">
    <property type="entry name" value="Dockerin_dom_sf"/>
</dbReference>
<dbReference type="InterPro" id="IPR036844">
    <property type="entry name" value="Hint_dom_sf"/>
</dbReference>
<dbReference type="GO" id="GO:0004553">
    <property type="term" value="F:hydrolase activity, hydrolyzing O-glycosyl compounds"/>
    <property type="evidence" value="ECO:0007669"/>
    <property type="project" value="InterPro"/>
</dbReference>